<keyword evidence="2" id="KW-1185">Reference proteome</keyword>
<reference evidence="1 2" key="1">
    <citation type="submission" date="2023-10" db="EMBL/GenBank/DDBJ databases">
        <title>Genome-Wide Identification Analysis in wild type Solanum Pinnatisectum Reveals Some Genes Defensing Phytophthora Infestans.</title>
        <authorList>
            <person name="Sun C."/>
        </authorList>
    </citation>
    <scope>NUCLEOTIDE SEQUENCE [LARGE SCALE GENOMIC DNA]</scope>
    <source>
        <strain evidence="1">LQN</strain>
        <tissue evidence="1">Leaf</tissue>
    </source>
</reference>
<gene>
    <name evidence="1" type="ORF">R3W88_032063</name>
</gene>
<evidence type="ECO:0008006" key="3">
    <source>
        <dbReference type="Google" id="ProtNLM"/>
    </source>
</evidence>
<dbReference type="InterPro" id="IPR040256">
    <property type="entry name" value="At4g02000-like"/>
</dbReference>
<protein>
    <recommendedName>
        <fullName evidence="3">DUF4283 domain-containing protein</fullName>
    </recommendedName>
</protein>
<dbReference type="PANTHER" id="PTHR31286">
    <property type="entry name" value="GLYCINE-RICH CELL WALL STRUCTURAL PROTEIN 1.8-LIKE"/>
    <property type="match status" value="1"/>
</dbReference>
<dbReference type="Proteomes" id="UP001311915">
    <property type="component" value="Unassembled WGS sequence"/>
</dbReference>
<name>A0AAV9LN39_9SOLN</name>
<evidence type="ECO:0000313" key="1">
    <source>
        <dbReference type="EMBL" id="KAK4727146.1"/>
    </source>
</evidence>
<proteinExistence type="predicted"/>
<dbReference type="PANTHER" id="PTHR31286:SF79">
    <property type="entry name" value="N-6 ADENINE-SPECIFIC DNA METHYLASE"/>
    <property type="match status" value="1"/>
</dbReference>
<organism evidence="1 2">
    <name type="scientific">Solanum pinnatisectum</name>
    <name type="common">tansyleaf nightshade</name>
    <dbReference type="NCBI Taxonomy" id="50273"/>
    <lineage>
        <taxon>Eukaryota</taxon>
        <taxon>Viridiplantae</taxon>
        <taxon>Streptophyta</taxon>
        <taxon>Embryophyta</taxon>
        <taxon>Tracheophyta</taxon>
        <taxon>Spermatophyta</taxon>
        <taxon>Magnoliopsida</taxon>
        <taxon>eudicotyledons</taxon>
        <taxon>Gunneridae</taxon>
        <taxon>Pentapetalae</taxon>
        <taxon>asterids</taxon>
        <taxon>lamiids</taxon>
        <taxon>Solanales</taxon>
        <taxon>Solanaceae</taxon>
        <taxon>Solanoideae</taxon>
        <taxon>Solaneae</taxon>
        <taxon>Solanum</taxon>
    </lineage>
</organism>
<accession>A0AAV9LN39</accession>
<sequence>MNNNSPSTTTTPTINVKPITLLHGEPYLRWTESEVSKMNTIENLQHAIVGKFSYGWPDLDELRTSIPSQCNIKGILFSVASTVGTPIQLDMETINKTRPSCAKVKVLVDLMSNLLDHVRMDIENESTGAIRTFKYCGECKLQGHNIYECRIMHPELAREQIDNKEKDNKRKEPN</sequence>
<dbReference type="AlphaFoldDB" id="A0AAV9LN39"/>
<comment type="caution">
    <text evidence="1">The sequence shown here is derived from an EMBL/GenBank/DDBJ whole genome shotgun (WGS) entry which is preliminary data.</text>
</comment>
<evidence type="ECO:0000313" key="2">
    <source>
        <dbReference type="Proteomes" id="UP001311915"/>
    </source>
</evidence>
<dbReference type="EMBL" id="JAWPEI010000005">
    <property type="protein sequence ID" value="KAK4727146.1"/>
    <property type="molecule type" value="Genomic_DNA"/>
</dbReference>